<evidence type="ECO:0000313" key="2">
    <source>
        <dbReference type="EMBL" id="KAH3702599.1"/>
    </source>
</evidence>
<dbReference type="Proteomes" id="UP000828390">
    <property type="component" value="Unassembled WGS sequence"/>
</dbReference>
<sequence>IEDALLPPIYSSAKQLNTEELLPYWEYMFIWSLFLRKHEIAKIIWTKTKHPLFMSLIAFNLCKAVKQETNDNVLIVEMENIMSEWSTVAIDYLNECYQMFSE</sequence>
<reference evidence="2" key="2">
    <citation type="submission" date="2020-11" db="EMBL/GenBank/DDBJ databases">
        <authorList>
            <person name="McCartney M.A."/>
            <person name="Auch B."/>
            <person name="Kono T."/>
            <person name="Mallez S."/>
            <person name="Becker A."/>
            <person name="Gohl D.M."/>
            <person name="Silverstein K.A.T."/>
            <person name="Koren S."/>
            <person name="Bechman K.B."/>
            <person name="Herman A."/>
            <person name="Abrahante J.E."/>
            <person name="Garbe J."/>
        </authorList>
    </citation>
    <scope>NUCLEOTIDE SEQUENCE</scope>
    <source>
        <strain evidence="2">Duluth1</strain>
        <tissue evidence="2">Whole animal</tissue>
    </source>
</reference>
<evidence type="ECO:0000313" key="3">
    <source>
        <dbReference type="Proteomes" id="UP000828390"/>
    </source>
</evidence>
<evidence type="ECO:0000259" key="1">
    <source>
        <dbReference type="Pfam" id="PF25508"/>
    </source>
</evidence>
<name>A0A9D3YKT8_DREPO</name>
<organism evidence="2 3">
    <name type="scientific">Dreissena polymorpha</name>
    <name type="common">Zebra mussel</name>
    <name type="synonym">Mytilus polymorpha</name>
    <dbReference type="NCBI Taxonomy" id="45954"/>
    <lineage>
        <taxon>Eukaryota</taxon>
        <taxon>Metazoa</taxon>
        <taxon>Spiralia</taxon>
        <taxon>Lophotrochozoa</taxon>
        <taxon>Mollusca</taxon>
        <taxon>Bivalvia</taxon>
        <taxon>Autobranchia</taxon>
        <taxon>Heteroconchia</taxon>
        <taxon>Euheterodonta</taxon>
        <taxon>Imparidentia</taxon>
        <taxon>Neoheterodontei</taxon>
        <taxon>Myida</taxon>
        <taxon>Dreissenoidea</taxon>
        <taxon>Dreissenidae</taxon>
        <taxon>Dreissena</taxon>
    </lineage>
</organism>
<feature type="domain" description="TRPM-like" evidence="1">
    <location>
        <begin position="22"/>
        <end position="98"/>
    </location>
</feature>
<protein>
    <recommendedName>
        <fullName evidence="1">TRPM-like domain-containing protein</fullName>
    </recommendedName>
</protein>
<dbReference type="InterPro" id="IPR057366">
    <property type="entry name" value="TRPM-like"/>
</dbReference>
<reference evidence="2" key="1">
    <citation type="journal article" date="2019" name="bioRxiv">
        <title>The Genome of the Zebra Mussel, Dreissena polymorpha: A Resource for Invasive Species Research.</title>
        <authorList>
            <person name="McCartney M.A."/>
            <person name="Auch B."/>
            <person name="Kono T."/>
            <person name="Mallez S."/>
            <person name="Zhang Y."/>
            <person name="Obille A."/>
            <person name="Becker A."/>
            <person name="Abrahante J.E."/>
            <person name="Garbe J."/>
            <person name="Badalamenti J.P."/>
            <person name="Herman A."/>
            <person name="Mangelson H."/>
            <person name="Liachko I."/>
            <person name="Sullivan S."/>
            <person name="Sone E.D."/>
            <person name="Koren S."/>
            <person name="Silverstein K.A.T."/>
            <person name="Beckman K.B."/>
            <person name="Gohl D.M."/>
        </authorList>
    </citation>
    <scope>NUCLEOTIDE SEQUENCE</scope>
    <source>
        <strain evidence="2">Duluth1</strain>
        <tissue evidence="2">Whole animal</tissue>
    </source>
</reference>
<proteinExistence type="predicted"/>
<gene>
    <name evidence="2" type="ORF">DPMN_077623</name>
</gene>
<comment type="caution">
    <text evidence="2">The sequence shown here is derived from an EMBL/GenBank/DDBJ whole genome shotgun (WGS) entry which is preliminary data.</text>
</comment>
<dbReference type="EMBL" id="JAIWYP010000015">
    <property type="protein sequence ID" value="KAH3702599.1"/>
    <property type="molecule type" value="Genomic_DNA"/>
</dbReference>
<dbReference type="Pfam" id="PF25508">
    <property type="entry name" value="TRPM2"/>
    <property type="match status" value="1"/>
</dbReference>
<accession>A0A9D3YKT8</accession>
<feature type="non-terminal residue" evidence="2">
    <location>
        <position position="102"/>
    </location>
</feature>
<dbReference type="AlphaFoldDB" id="A0A9D3YKT8"/>
<keyword evidence="3" id="KW-1185">Reference proteome</keyword>